<feature type="compositionally biased region" description="Polar residues" evidence="2">
    <location>
        <begin position="191"/>
        <end position="203"/>
    </location>
</feature>
<name>A0A8J0VKL9_XENLA</name>
<feature type="region of interest" description="Disordered" evidence="2">
    <location>
        <begin position="323"/>
        <end position="394"/>
    </location>
</feature>
<dbReference type="OrthoDB" id="3247158at2759"/>
<feature type="compositionally biased region" description="Low complexity" evidence="2">
    <location>
        <begin position="174"/>
        <end position="190"/>
    </location>
</feature>
<keyword evidence="3" id="KW-1185">Reference proteome</keyword>
<dbReference type="RefSeq" id="XP_018123805.1">
    <property type="nucleotide sequence ID" value="XM_018268316.2"/>
</dbReference>
<keyword evidence="1" id="KW-0175">Coiled coil</keyword>
<dbReference type="GeneID" id="108719461"/>
<sequence length="461" mass="49566">MAANVLTSDVTCARRAAREFADMAEEKEALQRQIRMLQDLITSHRNIHGNVPAPVAPASTRWRNPAQPPYRAPGVFRGGHTHRGHTHRASRFIAPAQEQPKQGWKNKYSLVNRGVMGSTSTAPAVSSHGNEGSRTATTALSPLCLTATVAHKSQATFSGPAAEKSKLASKESTKSLSKSSQTALSKQTSAKNLPTTASTSASAQHVGRVTDGGSSVSGKHRKMPWTPSETVHVSSQESVTLHSEPSFHKPLNPVTCTASSDSRAATLVSDLSKTNAVYSPTKNTAASPAAPTKLPKTRKNKYTWVANSAKTSLVSKKLSPASKKLNVESEKVKSPAASLVAPKKKSSVTPKSGSVTPKSGSVTNRYKWKAENSGQTSSKKPQEPPIQTTPKGSPYLLAKAQGLPNIPKLSPTDSGLSHYKVRSRTKIIRRRSSSRYSLLFKRIILDNYLCILMHCVLLKDK</sequence>
<dbReference type="KEGG" id="xla:108719461"/>
<proteinExistence type="predicted"/>
<gene>
    <name evidence="4" type="primary">LOC108719461</name>
</gene>
<evidence type="ECO:0000313" key="4">
    <source>
        <dbReference type="RefSeq" id="XP_018123805.1"/>
    </source>
</evidence>
<feature type="compositionally biased region" description="Polar residues" evidence="2">
    <location>
        <begin position="347"/>
        <end position="364"/>
    </location>
</feature>
<feature type="compositionally biased region" description="Basic and acidic residues" evidence="2">
    <location>
        <begin position="163"/>
        <end position="173"/>
    </location>
</feature>
<feature type="compositionally biased region" description="Polar residues" evidence="2">
    <location>
        <begin position="372"/>
        <end position="391"/>
    </location>
</feature>
<dbReference type="AlphaFoldDB" id="A0A8J0VKL9"/>
<accession>A0A8J0VKL9</accession>
<dbReference type="Proteomes" id="UP000186698">
    <property type="component" value="Chromosome 6L"/>
</dbReference>
<evidence type="ECO:0000256" key="1">
    <source>
        <dbReference type="SAM" id="Coils"/>
    </source>
</evidence>
<evidence type="ECO:0000256" key="2">
    <source>
        <dbReference type="SAM" id="MobiDB-lite"/>
    </source>
</evidence>
<organism evidence="3 4">
    <name type="scientific">Xenopus laevis</name>
    <name type="common">African clawed frog</name>
    <dbReference type="NCBI Taxonomy" id="8355"/>
    <lineage>
        <taxon>Eukaryota</taxon>
        <taxon>Metazoa</taxon>
        <taxon>Chordata</taxon>
        <taxon>Craniata</taxon>
        <taxon>Vertebrata</taxon>
        <taxon>Euteleostomi</taxon>
        <taxon>Amphibia</taxon>
        <taxon>Batrachia</taxon>
        <taxon>Anura</taxon>
        <taxon>Pipoidea</taxon>
        <taxon>Pipidae</taxon>
        <taxon>Xenopodinae</taxon>
        <taxon>Xenopus</taxon>
        <taxon>Xenopus</taxon>
    </lineage>
</organism>
<protein>
    <submittedName>
        <fullName evidence="4">Zinc finger CCCH domain-containing protein 3</fullName>
    </submittedName>
</protein>
<reference evidence="4" key="1">
    <citation type="submission" date="2025-08" db="UniProtKB">
        <authorList>
            <consortium name="RefSeq"/>
        </authorList>
    </citation>
    <scope>IDENTIFICATION</scope>
    <source>
        <strain evidence="4">J_2021</strain>
        <tissue evidence="4">Erythrocytes</tissue>
    </source>
</reference>
<feature type="coiled-coil region" evidence="1">
    <location>
        <begin position="13"/>
        <end position="47"/>
    </location>
</feature>
<evidence type="ECO:0000313" key="3">
    <source>
        <dbReference type="Proteomes" id="UP000186698"/>
    </source>
</evidence>
<feature type="region of interest" description="Disordered" evidence="2">
    <location>
        <begin position="156"/>
        <end position="234"/>
    </location>
</feature>